<comment type="caution">
    <text evidence="2">The sequence shown here is derived from an EMBL/GenBank/DDBJ whole genome shotgun (WGS) entry which is preliminary data.</text>
</comment>
<dbReference type="AlphaFoldDB" id="A0A9X2XVE1"/>
<protein>
    <recommendedName>
        <fullName evidence="1">DUF6876 domain-containing protein</fullName>
    </recommendedName>
</protein>
<dbReference type="Pfam" id="PF21781">
    <property type="entry name" value="DUF6876"/>
    <property type="match status" value="1"/>
</dbReference>
<proteinExistence type="predicted"/>
<gene>
    <name evidence="2" type="ORF">OCK74_09095</name>
</gene>
<reference evidence="2" key="1">
    <citation type="submission" date="2022-09" db="EMBL/GenBank/DDBJ databases">
        <authorList>
            <person name="Yuan C."/>
            <person name="Ke Z."/>
        </authorList>
    </citation>
    <scope>NUCLEOTIDE SEQUENCE</scope>
    <source>
        <strain evidence="2">LB-8</strain>
    </source>
</reference>
<dbReference type="InterPro" id="IPR049241">
    <property type="entry name" value="DUF6876"/>
</dbReference>
<dbReference type="RefSeq" id="WP_279296714.1">
    <property type="nucleotide sequence ID" value="NZ_JAOTIF010000005.1"/>
</dbReference>
<dbReference type="EMBL" id="JAOTIF010000005">
    <property type="protein sequence ID" value="MCU7549271.1"/>
    <property type="molecule type" value="Genomic_DNA"/>
</dbReference>
<evidence type="ECO:0000313" key="3">
    <source>
        <dbReference type="Proteomes" id="UP001155483"/>
    </source>
</evidence>
<evidence type="ECO:0000313" key="2">
    <source>
        <dbReference type="EMBL" id="MCU7549271.1"/>
    </source>
</evidence>
<accession>A0A9X2XVE1</accession>
<evidence type="ECO:0000259" key="1">
    <source>
        <dbReference type="Pfam" id="PF21781"/>
    </source>
</evidence>
<organism evidence="2 3">
    <name type="scientific">Paraflavisolibacter caeni</name>
    <dbReference type="NCBI Taxonomy" id="2982496"/>
    <lineage>
        <taxon>Bacteria</taxon>
        <taxon>Pseudomonadati</taxon>
        <taxon>Bacteroidota</taxon>
        <taxon>Chitinophagia</taxon>
        <taxon>Chitinophagales</taxon>
        <taxon>Chitinophagaceae</taxon>
        <taxon>Paraflavisolibacter</taxon>
    </lineage>
</organism>
<dbReference type="Proteomes" id="UP001155483">
    <property type="component" value="Unassembled WGS sequence"/>
</dbReference>
<name>A0A9X2XVE1_9BACT</name>
<feature type="domain" description="DUF6876" evidence="1">
    <location>
        <begin position="3"/>
        <end position="116"/>
    </location>
</feature>
<keyword evidence="3" id="KW-1185">Reference proteome</keyword>
<sequence length="116" mass="13855">MTNANDHFGYSNGSERFFYNQPSRIFLTSGVKHLVDTCSAYWFIDVIISHQYKRQIKNHRFQVWELKRINENRFTIVATDGSHNRIAYQYILYSDFTYDLATLWLVNGTLMLPKEY</sequence>
<reference evidence="2" key="2">
    <citation type="submission" date="2023-04" db="EMBL/GenBank/DDBJ databases">
        <title>Paracnuella aquatica gen. nov., sp. nov., a member of the family Chitinophagaceae isolated from a hot spring.</title>
        <authorList>
            <person name="Wang C."/>
        </authorList>
    </citation>
    <scope>NUCLEOTIDE SEQUENCE</scope>
    <source>
        <strain evidence="2">LB-8</strain>
    </source>
</reference>